<proteinExistence type="predicted"/>
<dbReference type="EMBL" id="JAULJE010000001">
    <property type="protein sequence ID" value="KAK1346405.1"/>
    <property type="molecule type" value="Genomic_DNA"/>
</dbReference>
<evidence type="ECO:0000256" key="2">
    <source>
        <dbReference type="ARBA" id="ARBA00023134"/>
    </source>
</evidence>
<dbReference type="AlphaFoldDB" id="A0AA40IB91"/>
<evidence type="ECO:0000313" key="4">
    <source>
        <dbReference type="EMBL" id="KAK1346405.1"/>
    </source>
</evidence>
<dbReference type="GO" id="GO:0005525">
    <property type="term" value="F:GTP binding"/>
    <property type="evidence" value="ECO:0007669"/>
    <property type="project" value="UniProtKB-KW"/>
</dbReference>
<dbReference type="Proteomes" id="UP001177744">
    <property type="component" value="Unassembled WGS sequence"/>
</dbReference>
<evidence type="ECO:0000256" key="1">
    <source>
        <dbReference type="ARBA" id="ARBA00022741"/>
    </source>
</evidence>
<dbReference type="InterPro" id="IPR009001">
    <property type="entry name" value="Transl_elong_EF1A/Init_IF2_C"/>
</dbReference>
<keyword evidence="5" id="KW-1185">Reference proteome</keyword>
<protein>
    <recommendedName>
        <fullName evidence="3">GTP-eEF1A C-terminal domain-containing protein</fullName>
    </recommendedName>
</protein>
<sequence>MVNMVSGKPMCVESFLDYPPLDHFVIRIMKQTVAVGVTKEGSWSWQSPRPMWLWIKLNSREPILSSFENQHPTITMKIHSLAFTRRSRVLLEILQSLIPKEFTLFDRVAPLSGCGPSNLGELSACLLRHQAFQKPSPCRRRLLKGLVHQRTGIQLHREKRKLSNMQISHHSATKMVAPMATRWRRPVFLAPSPST</sequence>
<keyword evidence="1" id="KW-0547">Nucleotide-binding</keyword>
<dbReference type="SUPFAM" id="SSF50465">
    <property type="entry name" value="EF-Tu/eEF-1alpha/eIF2-gamma C-terminal domain"/>
    <property type="match status" value="1"/>
</dbReference>
<dbReference type="PANTHER" id="PTHR44830">
    <property type="entry name" value="ELONGATION FACTOR 1 ALPHA"/>
    <property type="match status" value="1"/>
</dbReference>
<evidence type="ECO:0000313" key="5">
    <source>
        <dbReference type="Proteomes" id="UP001177744"/>
    </source>
</evidence>
<dbReference type="InterPro" id="IPR054696">
    <property type="entry name" value="GTP-eEF1A_C"/>
</dbReference>
<dbReference type="Pfam" id="PF22594">
    <property type="entry name" value="GTP-eEF1A_C"/>
    <property type="match status" value="1"/>
</dbReference>
<accession>A0AA40IB91</accession>
<feature type="domain" description="GTP-eEF1A C-terminal" evidence="3">
    <location>
        <begin position="1"/>
        <end position="38"/>
    </location>
</feature>
<name>A0AA40IB91_CNENI</name>
<gene>
    <name evidence="4" type="ORF">QTO34_000261</name>
</gene>
<dbReference type="PANTHER" id="PTHR44830:SF1">
    <property type="entry name" value="TR-TYPE G DOMAIN-CONTAINING PROTEIN"/>
    <property type="match status" value="1"/>
</dbReference>
<evidence type="ECO:0000259" key="3">
    <source>
        <dbReference type="Pfam" id="PF22594"/>
    </source>
</evidence>
<reference evidence="4" key="1">
    <citation type="submission" date="2023-06" db="EMBL/GenBank/DDBJ databases">
        <title>Reference genome for the Northern bat (Eptesicus nilssonii), a most northern bat species.</title>
        <authorList>
            <person name="Laine V.N."/>
            <person name="Pulliainen A.T."/>
            <person name="Lilley T.M."/>
        </authorList>
    </citation>
    <scope>NUCLEOTIDE SEQUENCE</scope>
    <source>
        <strain evidence="4">BLF_Eptnil</strain>
        <tissue evidence="4">Kidney</tissue>
    </source>
</reference>
<keyword evidence="2" id="KW-0342">GTP-binding</keyword>
<organism evidence="4 5">
    <name type="scientific">Cnephaeus nilssonii</name>
    <name type="common">Northern bat</name>
    <name type="synonym">Eptesicus nilssonii</name>
    <dbReference type="NCBI Taxonomy" id="3371016"/>
    <lineage>
        <taxon>Eukaryota</taxon>
        <taxon>Metazoa</taxon>
        <taxon>Chordata</taxon>
        <taxon>Craniata</taxon>
        <taxon>Vertebrata</taxon>
        <taxon>Euteleostomi</taxon>
        <taxon>Mammalia</taxon>
        <taxon>Eutheria</taxon>
        <taxon>Laurasiatheria</taxon>
        <taxon>Chiroptera</taxon>
        <taxon>Yangochiroptera</taxon>
        <taxon>Vespertilionidae</taxon>
        <taxon>Cnephaeus</taxon>
    </lineage>
</organism>
<comment type="caution">
    <text evidence="4">The sequence shown here is derived from an EMBL/GenBank/DDBJ whole genome shotgun (WGS) entry which is preliminary data.</text>
</comment>
<dbReference type="Gene3D" id="2.40.30.10">
    <property type="entry name" value="Translation factors"/>
    <property type="match status" value="1"/>
</dbReference>